<dbReference type="PANTHER" id="PTHR30012">
    <property type="entry name" value="GENERAL SECRETION PATHWAY PROTEIN"/>
    <property type="match status" value="1"/>
</dbReference>
<keyword evidence="7 9" id="KW-0472">Membrane</keyword>
<evidence type="ECO:0000256" key="2">
    <source>
        <dbReference type="ARBA" id="ARBA00005745"/>
    </source>
</evidence>
<keyword evidence="4" id="KW-0997">Cell inner membrane</keyword>
<evidence type="ECO:0000256" key="8">
    <source>
        <dbReference type="SAM" id="MobiDB-lite"/>
    </source>
</evidence>
<dbReference type="PRINTS" id="PR00812">
    <property type="entry name" value="BCTERIALGSPF"/>
</dbReference>
<comment type="caution">
    <text evidence="11">The sequence shown here is derived from an EMBL/GenBank/DDBJ whole genome shotgun (WGS) entry which is preliminary data.</text>
</comment>
<feature type="transmembrane region" description="Helical" evidence="9">
    <location>
        <begin position="372"/>
        <end position="393"/>
    </location>
</feature>
<dbReference type="InterPro" id="IPR018076">
    <property type="entry name" value="T2SS_GspF_dom"/>
</dbReference>
<feature type="domain" description="Type II secretion system protein GspF" evidence="10">
    <location>
        <begin position="268"/>
        <end position="391"/>
    </location>
</feature>
<comment type="similarity">
    <text evidence="2">Belongs to the GSP F family.</text>
</comment>
<evidence type="ECO:0000256" key="5">
    <source>
        <dbReference type="ARBA" id="ARBA00022692"/>
    </source>
</evidence>
<proteinExistence type="inferred from homology"/>
<gene>
    <name evidence="11" type="ORF">COT27_02715</name>
</gene>
<feature type="region of interest" description="Disordered" evidence="8">
    <location>
        <begin position="1"/>
        <end position="40"/>
    </location>
</feature>
<evidence type="ECO:0000256" key="1">
    <source>
        <dbReference type="ARBA" id="ARBA00004429"/>
    </source>
</evidence>
<dbReference type="InterPro" id="IPR042094">
    <property type="entry name" value="T2SS_GspF_sf"/>
</dbReference>
<keyword evidence="6 9" id="KW-1133">Transmembrane helix</keyword>
<evidence type="ECO:0000313" key="11">
    <source>
        <dbReference type="EMBL" id="PIU10477.1"/>
    </source>
</evidence>
<evidence type="ECO:0000313" key="12">
    <source>
        <dbReference type="Proteomes" id="UP000230586"/>
    </source>
</evidence>
<accession>A0A2M6XS59</accession>
<feature type="transmembrane region" description="Helical" evidence="9">
    <location>
        <begin position="214"/>
        <end position="234"/>
    </location>
</feature>
<organism evidence="11 12">
    <name type="scientific">Candidatus Kuenenbacteria bacterium CG08_land_8_20_14_0_20_37_23</name>
    <dbReference type="NCBI Taxonomy" id="1974617"/>
    <lineage>
        <taxon>Bacteria</taxon>
        <taxon>Candidatus Kueneniibacteriota</taxon>
    </lineage>
</organism>
<evidence type="ECO:0000256" key="4">
    <source>
        <dbReference type="ARBA" id="ARBA00022519"/>
    </source>
</evidence>
<feature type="domain" description="Type II secretion system protein GspF" evidence="10">
    <location>
        <begin position="65"/>
        <end position="188"/>
    </location>
</feature>
<evidence type="ECO:0000256" key="7">
    <source>
        <dbReference type="ARBA" id="ARBA00023136"/>
    </source>
</evidence>
<evidence type="ECO:0000256" key="3">
    <source>
        <dbReference type="ARBA" id="ARBA00022475"/>
    </source>
</evidence>
<evidence type="ECO:0000259" key="10">
    <source>
        <dbReference type="Pfam" id="PF00482"/>
    </source>
</evidence>
<comment type="subcellular location">
    <subcellularLocation>
        <location evidence="1">Cell inner membrane</location>
        <topology evidence="1">Multi-pass membrane protein</topology>
    </subcellularLocation>
</comment>
<sequence length="399" mass="45087">MASKKNKKENEIEENYVDFQVERNDDDKNDRKDKAPEDSAEEKKKTWKDFFINLQTISLTDKIFFIQNLRVMLKSGLSLSRSMKIIASQIPNKYFKDILECVSRDIEKGILFSESLKKYPRIFNDLFINMIGAGEISGDLEGVLEKLHVQMKRDHDLIAKVKGAMVYPLVVMVAMLGIGAAMIVFVVPKLVSIFEEFQADLPLPTRMLIKTSKFITYNGMFVIFLLIVSIAAFIKFARSRRGKKILHKFFLSAPILGRISKKINIARFCRTASSLLKTDIPIVKSLEITSSVVGNFYYQEALKKASQKIVKGMQINQILSESPKLFPLTVIQMIKVGEESGAIDSVLDEVAEFYEEDVNQVMETLPSVIEPILILILGLGVGAMAVAIIMPMYSLTQTF</sequence>
<dbReference type="GO" id="GO:0005886">
    <property type="term" value="C:plasma membrane"/>
    <property type="evidence" value="ECO:0007669"/>
    <property type="project" value="UniProtKB-SubCell"/>
</dbReference>
<feature type="transmembrane region" description="Helical" evidence="9">
    <location>
        <begin position="169"/>
        <end position="194"/>
    </location>
</feature>
<keyword evidence="3" id="KW-1003">Cell membrane</keyword>
<protein>
    <recommendedName>
        <fullName evidence="10">Type II secretion system protein GspF domain-containing protein</fullName>
    </recommendedName>
</protein>
<evidence type="ECO:0000256" key="6">
    <source>
        <dbReference type="ARBA" id="ARBA00022989"/>
    </source>
</evidence>
<feature type="compositionally biased region" description="Basic and acidic residues" evidence="8">
    <location>
        <begin position="20"/>
        <end position="40"/>
    </location>
</feature>
<dbReference type="AlphaFoldDB" id="A0A2M6XS59"/>
<evidence type="ECO:0000256" key="9">
    <source>
        <dbReference type="SAM" id="Phobius"/>
    </source>
</evidence>
<dbReference type="Gene3D" id="1.20.81.30">
    <property type="entry name" value="Type II secretion system (T2SS), domain F"/>
    <property type="match status" value="2"/>
</dbReference>
<dbReference type="EMBL" id="PEXX01000046">
    <property type="protein sequence ID" value="PIU10477.1"/>
    <property type="molecule type" value="Genomic_DNA"/>
</dbReference>
<dbReference type="InterPro" id="IPR003004">
    <property type="entry name" value="GspF/PilC"/>
</dbReference>
<dbReference type="Proteomes" id="UP000230586">
    <property type="component" value="Unassembled WGS sequence"/>
</dbReference>
<reference evidence="12" key="1">
    <citation type="submission" date="2017-09" db="EMBL/GenBank/DDBJ databases">
        <title>Depth-based differentiation of microbial function through sediment-hosted aquifers and enrichment of novel symbionts in the deep terrestrial subsurface.</title>
        <authorList>
            <person name="Probst A.J."/>
            <person name="Ladd B."/>
            <person name="Jarett J.K."/>
            <person name="Geller-Mcgrath D.E."/>
            <person name="Sieber C.M.K."/>
            <person name="Emerson J.B."/>
            <person name="Anantharaman K."/>
            <person name="Thomas B.C."/>
            <person name="Malmstrom R."/>
            <person name="Stieglmeier M."/>
            <person name="Klingl A."/>
            <person name="Woyke T."/>
            <person name="Ryan C.M."/>
            <person name="Banfield J.F."/>
        </authorList>
    </citation>
    <scope>NUCLEOTIDE SEQUENCE [LARGE SCALE GENOMIC DNA]</scope>
</reference>
<keyword evidence="5 9" id="KW-0812">Transmembrane</keyword>
<dbReference type="FunFam" id="1.20.81.30:FF:000001">
    <property type="entry name" value="Type II secretion system protein F"/>
    <property type="match status" value="2"/>
</dbReference>
<name>A0A2M6XS59_9BACT</name>
<dbReference type="PANTHER" id="PTHR30012:SF0">
    <property type="entry name" value="TYPE II SECRETION SYSTEM PROTEIN F-RELATED"/>
    <property type="match status" value="1"/>
</dbReference>
<dbReference type="Pfam" id="PF00482">
    <property type="entry name" value="T2SSF"/>
    <property type="match status" value="2"/>
</dbReference>